<evidence type="ECO:0000313" key="3">
    <source>
        <dbReference type="Proteomes" id="UP000199663"/>
    </source>
</evidence>
<organism evidence="2 3">
    <name type="scientific">Rhodonellum ikkaensis</name>
    <dbReference type="NCBI Taxonomy" id="336829"/>
    <lineage>
        <taxon>Bacteria</taxon>
        <taxon>Pseudomonadati</taxon>
        <taxon>Bacteroidota</taxon>
        <taxon>Cytophagia</taxon>
        <taxon>Cytophagales</taxon>
        <taxon>Cytophagaceae</taxon>
        <taxon>Rhodonellum</taxon>
    </lineage>
</organism>
<name>A0A1H3TCB9_9BACT</name>
<sequence>MKNLTPLFVLAFTLLLFSCGEDADEPTLVEKDVRIEIDFEGSADKYLITFGIHTLNRGINGFVTPIITQPANLQWTQIIPQANGYNLTSDGSIGNLIVTSDQPAHTVGFIFNATYKGGIPDTNFQVLKASIRLFGNNTEVKRYNFQARPIGEVSVPISEVVRF</sequence>
<feature type="chain" id="PRO_5045585880" description="DUF5625 domain-containing protein" evidence="1">
    <location>
        <begin position="24"/>
        <end position="163"/>
    </location>
</feature>
<keyword evidence="1" id="KW-0732">Signal</keyword>
<dbReference type="RefSeq" id="WP_019599737.1">
    <property type="nucleotide sequence ID" value="NZ_FNQC01000016.1"/>
</dbReference>
<evidence type="ECO:0000256" key="1">
    <source>
        <dbReference type="SAM" id="SignalP"/>
    </source>
</evidence>
<gene>
    <name evidence="2" type="ORF">SAMN05444412_11661</name>
</gene>
<accession>A0A1H3TCB9</accession>
<dbReference type="PROSITE" id="PS51257">
    <property type="entry name" value="PROKAR_LIPOPROTEIN"/>
    <property type="match status" value="1"/>
</dbReference>
<feature type="signal peptide" evidence="1">
    <location>
        <begin position="1"/>
        <end position="23"/>
    </location>
</feature>
<comment type="caution">
    <text evidence="2">The sequence shown here is derived from an EMBL/GenBank/DDBJ whole genome shotgun (WGS) entry which is preliminary data.</text>
</comment>
<evidence type="ECO:0008006" key="4">
    <source>
        <dbReference type="Google" id="ProtNLM"/>
    </source>
</evidence>
<evidence type="ECO:0000313" key="2">
    <source>
        <dbReference type="EMBL" id="SDZ47597.1"/>
    </source>
</evidence>
<dbReference type="Proteomes" id="UP000199663">
    <property type="component" value="Unassembled WGS sequence"/>
</dbReference>
<protein>
    <recommendedName>
        <fullName evidence="4">DUF5625 domain-containing protein</fullName>
    </recommendedName>
</protein>
<keyword evidence="3" id="KW-1185">Reference proteome</keyword>
<reference evidence="2 3" key="1">
    <citation type="submission" date="2016-10" db="EMBL/GenBank/DDBJ databases">
        <authorList>
            <person name="Varghese N."/>
            <person name="Submissions S."/>
        </authorList>
    </citation>
    <scope>NUCLEOTIDE SEQUENCE [LARGE SCALE GENOMIC DNA]</scope>
    <source>
        <strain evidence="2 3">DSM 17997</strain>
    </source>
</reference>
<dbReference type="EMBL" id="FNQC01000016">
    <property type="protein sequence ID" value="SDZ47597.1"/>
    <property type="molecule type" value="Genomic_DNA"/>
</dbReference>
<proteinExistence type="predicted"/>